<accession>A0A7W5ZUU4</accession>
<dbReference type="RefSeq" id="WP_183979979.1">
    <property type="nucleotide sequence ID" value="NZ_JACIBY010000023.1"/>
</dbReference>
<evidence type="ECO:0000313" key="3">
    <source>
        <dbReference type="EMBL" id="MBB3841962.1"/>
    </source>
</evidence>
<feature type="transmembrane region" description="Helical" evidence="1">
    <location>
        <begin position="64"/>
        <end position="81"/>
    </location>
</feature>
<dbReference type="Proteomes" id="UP000541352">
    <property type="component" value="Unassembled WGS sequence"/>
</dbReference>
<keyword evidence="1" id="KW-0812">Transmembrane</keyword>
<gene>
    <name evidence="3" type="ORF">FHS57_005991</name>
</gene>
<proteinExistence type="predicted"/>
<protein>
    <submittedName>
        <fullName evidence="3">Transporter family protein</fullName>
    </submittedName>
</protein>
<evidence type="ECO:0000259" key="2">
    <source>
        <dbReference type="Pfam" id="PF00892"/>
    </source>
</evidence>
<evidence type="ECO:0000256" key="1">
    <source>
        <dbReference type="SAM" id="Phobius"/>
    </source>
</evidence>
<feature type="transmembrane region" description="Helical" evidence="1">
    <location>
        <begin position="30"/>
        <end position="52"/>
    </location>
</feature>
<dbReference type="InterPro" id="IPR000620">
    <property type="entry name" value="EamA_dom"/>
</dbReference>
<sequence length="134" mass="14562">MWKYYVIFSAFFAALTTILAKIGISGVSGNVASAIRTVLILVIVWCIVIIGGEHRQVIDIPKRSLLFVVLSGVTTGFSFKAMETGLASKVAIIDKLSLAFTLILLREPISLKILIGLHYCRDAYCLEANSNAAL</sequence>
<dbReference type="Pfam" id="PF00892">
    <property type="entry name" value="EamA"/>
    <property type="match status" value="1"/>
</dbReference>
<dbReference type="AlphaFoldDB" id="A0A7W5ZUU4"/>
<comment type="caution">
    <text evidence="3">The sequence shown here is derived from an EMBL/GenBank/DDBJ whole genome shotgun (WGS) entry which is preliminary data.</text>
</comment>
<feature type="domain" description="EamA" evidence="2">
    <location>
        <begin position="4"/>
        <end position="117"/>
    </location>
</feature>
<keyword evidence="1" id="KW-0472">Membrane</keyword>
<keyword evidence="1" id="KW-1133">Transmembrane helix</keyword>
<dbReference type="EMBL" id="JACIBY010000023">
    <property type="protein sequence ID" value="MBB3841962.1"/>
    <property type="molecule type" value="Genomic_DNA"/>
</dbReference>
<organism evidence="3 4">
    <name type="scientific">Runella defluvii</name>
    <dbReference type="NCBI Taxonomy" id="370973"/>
    <lineage>
        <taxon>Bacteria</taxon>
        <taxon>Pseudomonadati</taxon>
        <taxon>Bacteroidota</taxon>
        <taxon>Cytophagia</taxon>
        <taxon>Cytophagales</taxon>
        <taxon>Spirosomataceae</taxon>
        <taxon>Runella</taxon>
    </lineage>
</organism>
<evidence type="ECO:0000313" key="4">
    <source>
        <dbReference type="Proteomes" id="UP000541352"/>
    </source>
</evidence>
<dbReference type="GO" id="GO:0016020">
    <property type="term" value="C:membrane"/>
    <property type="evidence" value="ECO:0007669"/>
    <property type="project" value="InterPro"/>
</dbReference>
<keyword evidence="4" id="KW-1185">Reference proteome</keyword>
<name>A0A7W5ZUU4_9BACT</name>
<reference evidence="3 4" key="1">
    <citation type="submission" date="2020-08" db="EMBL/GenBank/DDBJ databases">
        <title>Genomic Encyclopedia of Type Strains, Phase IV (KMG-IV): sequencing the most valuable type-strain genomes for metagenomic binning, comparative biology and taxonomic classification.</title>
        <authorList>
            <person name="Goeker M."/>
        </authorList>
    </citation>
    <scope>NUCLEOTIDE SEQUENCE [LARGE SCALE GENOMIC DNA]</scope>
    <source>
        <strain evidence="3 4">DSM 17976</strain>
    </source>
</reference>